<dbReference type="SMART" id="SM00220">
    <property type="entry name" value="S_TKc"/>
    <property type="match status" value="1"/>
</dbReference>
<reference evidence="5" key="1">
    <citation type="submission" date="2022-07" db="EMBL/GenBank/DDBJ databases">
        <title>Phylogenomic reconstructions and comparative analyses of Kickxellomycotina fungi.</title>
        <authorList>
            <person name="Reynolds N.K."/>
            <person name="Stajich J.E."/>
            <person name="Barry K."/>
            <person name="Grigoriev I.V."/>
            <person name="Crous P."/>
            <person name="Smith M.E."/>
        </authorList>
    </citation>
    <scope>NUCLEOTIDE SEQUENCE</scope>
    <source>
        <strain evidence="5">NRRL 1565</strain>
    </source>
</reference>
<sequence>MGDERRIGEYQLGDIIGKGAAGSVYRGLNLRTGEVVAIKQIRTEGFSSSAELDAARKEIDVLRDLHHSNIVKYIGYEQSEHELDIILEYCEGGSLQNILSKFSKFPENLVGVYVAQILDGLEYLHSNAILHRDIKPGNILLLKEGVVKLADFGVARIQNGLNTVVGSPYWIAPEVLLLKGATAASDIWSLGCTIVQLVSGKAPYQDLPPMTAMFRIGQDEHPPFPANISAQLRDFLSRCLVHVPSARATAEELRSHVWIRACLRERQGEGQLNNNYERDIRTVAQWNQVLLNSSPRDVKRFSIGNSAATAANFGYSQNNSSYANFSNSCSNLHTSYSSTRAREDIPGAISGMSSMGISHSNESTARRTVSSIAAYEEDSGDDWDNAFENLDALQLKSKPRPGIVYPQSIAAPTSPAGAARKHSLDAASDPVEPEHTGSYMPAPMERAVSDSTNAQGSNMHYRPHTSPPSPRMRALKKQALPADYAHAEHPLEYEDENTTSSNENVYMEGAEYTEGPARVGMQSVYYASASDVRLESMNDVLAKRPSLGLRQDLSHSASTQVVPLSHAAHERASSQASLEAPSMSVDNLPSHQHNLSQIQAARSQQQQQQIQYQQQQQQLQQQQQQKAQSQSRQQEPRGLPHGFPSRASEERLRRETEIRWVQDIGTIMAHLRDVSQEDVVIFQCQQLVTLLREGRGVFSVSQDWRVRSIIDAIRAHHANGNARKHLLMLVNRLCHMDARYSRIFCLHGILPLVLPIMLYDSGSGRGASSGELQAEAVSFVSRLCRSEDSAPIQMLLACDGITALCAAIDTLVDLDVAEAASLLSRVVTSLISLVITKEIPADLLVSDIGDLLVQARIVPLLSMLFAKYGEACQVPSPAGHASTNGSDVSHVGSQPTPADRIYHGICDVLMVVSRLFNELVRRIDSLQDQVCESGLLAAVFKHLHRYPRKAVVLVIHGVRHLSKNPASLDVLEKAGIFPVSVSLLRSQSSQAYREYVMTTVLRLCGSSLERQNTMAAQYPFLVSAAMEYAQMKEAPALSKCGRLIILGLANGGTQCCRVLKEVNAFELVVKLISRERWCGMAIRALLEWTRTVPSDIVPSLTGDDSAVGWGELARPLLSLSTSSTTLDMYAATFYSLVRLHLPVFPRACMGSGEATSNCIWVMLMDRYLNCSGLSSRDHSALYQSEEGYTSANARPEVVAANHMNATTRLTFLNLLLVLQPYLRASNAEMRRRVDHYYTEMVLSSKLDGALPVRKASLELSLSLERM</sequence>
<dbReference type="InterPro" id="IPR011989">
    <property type="entry name" value="ARM-like"/>
</dbReference>
<dbReference type="InterPro" id="IPR008271">
    <property type="entry name" value="Ser/Thr_kinase_AS"/>
</dbReference>
<organism evidence="5 6">
    <name type="scientific">Coemansia guatemalensis</name>
    <dbReference type="NCBI Taxonomy" id="2761395"/>
    <lineage>
        <taxon>Eukaryota</taxon>
        <taxon>Fungi</taxon>
        <taxon>Fungi incertae sedis</taxon>
        <taxon>Zoopagomycota</taxon>
        <taxon>Kickxellomycotina</taxon>
        <taxon>Kickxellomycetes</taxon>
        <taxon>Kickxellales</taxon>
        <taxon>Kickxellaceae</taxon>
        <taxon>Coemansia</taxon>
    </lineage>
</organism>
<protein>
    <submittedName>
        <fullName evidence="5">Protein kinase of the Mitotic Exit Network</fullName>
        <ecNumber evidence="5">2.7.11.1</ecNumber>
    </submittedName>
</protein>
<dbReference type="InterPro" id="IPR000719">
    <property type="entry name" value="Prot_kinase_dom"/>
</dbReference>
<evidence type="ECO:0000256" key="1">
    <source>
        <dbReference type="ARBA" id="ARBA00022741"/>
    </source>
</evidence>
<feature type="compositionally biased region" description="Polar residues" evidence="3">
    <location>
        <begin position="584"/>
        <end position="595"/>
    </location>
</feature>
<comment type="caution">
    <text evidence="5">The sequence shown here is derived from an EMBL/GenBank/DDBJ whole genome shotgun (WGS) entry which is preliminary data.</text>
</comment>
<keyword evidence="6" id="KW-1185">Reference proteome</keyword>
<dbReference type="Pfam" id="PF00069">
    <property type="entry name" value="Pkinase"/>
    <property type="match status" value="1"/>
</dbReference>
<accession>A0A9W8I117</accession>
<keyword evidence="2" id="KW-0067">ATP-binding</keyword>
<dbReference type="PROSITE" id="PS00108">
    <property type="entry name" value="PROTEIN_KINASE_ST"/>
    <property type="match status" value="1"/>
</dbReference>
<dbReference type="SUPFAM" id="SSF56112">
    <property type="entry name" value="Protein kinase-like (PK-like)"/>
    <property type="match status" value="1"/>
</dbReference>
<feature type="compositionally biased region" description="Polar residues" evidence="3">
    <location>
        <begin position="449"/>
        <end position="458"/>
    </location>
</feature>
<dbReference type="Gene3D" id="1.25.10.10">
    <property type="entry name" value="Leucine-rich Repeat Variant"/>
    <property type="match status" value="1"/>
</dbReference>
<dbReference type="SUPFAM" id="SSF48371">
    <property type="entry name" value="ARM repeat"/>
    <property type="match status" value="1"/>
</dbReference>
<keyword evidence="5" id="KW-0418">Kinase</keyword>
<gene>
    <name evidence="5" type="primary">CDC15_1</name>
    <name evidence="5" type="ORF">H4R20_000491</name>
</gene>
<feature type="compositionally biased region" description="Low complexity" evidence="3">
    <location>
        <begin position="621"/>
        <end position="633"/>
    </location>
</feature>
<dbReference type="SUPFAM" id="SSF81995">
    <property type="entry name" value="beta-sandwich domain of Sec23/24"/>
    <property type="match status" value="1"/>
</dbReference>
<dbReference type="InterPro" id="IPR011009">
    <property type="entry name" value="Kinase-like_dom_sf"/>
</dbReference>
<dbReference type="PANTHER" id="PTHR48012">
    <property type="entry name" value="STERILE20-LIKE KINASE, ISOFORM B-RELATED"/>
    <property type="match status" value="1"/>
</dbReference>
<dbReference type="OrthoDB" id="8693905at2759"/>
<proteinExistence type="predicted"/>
<dbReference type="AlphaFoldDB" id="A0A9W8I117"/>
<feature type="domain" description="Protein kinase" evidence="4">
    <location>
        <begin position="10"/>
        <end position="259"/>
    </location>
</feature>
<keyword evidence="5" id="KW-0808">Transferase</keyword>
<dbReference type="EC" id="2.7.11.1" evidence="5"/>
<name>A0A9W8I117_9FUNG</name>
<dbReference type="GO" id="GO:0005737">
    <property type="term" value="C:cytoplasm"/>
    <property type="evidence" value="ECO:0007669"/>
    <property type="project" value="TreeGrafter"/>
</dbReference>
<dbReference type="GO" id="GO:0004674">
    <property type="term" value="F:protein serine/threonine kinase activity"/>
    <property type="evidence" value="ECO:0007669"/>
    <property type="project" value="UniProtKB-EC"/>
</dbReference>
<dbReference type="PANTHER" id="PTHR48012:SF26">
    <property type="entry name" value="SERINE_THREONINE-PROTEIN KINASE DDB_G0283821-RELATED"/>
    <property type="match status" value="1"/>
</dbReference>
<dbReference type="PROSITE" id="PS50011">
    <property type="entry name" value="PROTEIN_KINASE_DOM"/>
    <property type="match status" value="1"/>
</dbReference>
<dbReference type="InterPro" id="IPR016024">
    <property type="entry name" value="ARM-type_fold"/>
</dbReference>
<dbReference type="GO" id="GO:0005524">
    <property type="term" value="F:ATP binding"/>
    <property type="evidence" value="ECO:0007669"/>
    <property type="project" value="UniProtKB-KW"/>
</dbReference>
<dbReference type="Gene3D" id="1.10.510.10">
    <property type="entry name" value="Transferase(Phosphotransferase) domain 1"/>
    <property type="match status" value="1"/>
</dbReference>
<evidence type="ECO:0000313" key="5">
    <source>
        <dbReference type="EMBL" id="KAJ2808983.1"/>
    </source>
</evidence>
<evidence type="ECO:0000256" key="3">
    <source>
        <dbReference type="SAM" id="MobiDB-lite"/>
    </source>
</evidence>
<feature type="region of interest" description="Disordered" evidence="3">
    <location>
        <begin position="408"/>
        <end position="474"/>
    </location>
</feature>
<evidence type="ECO:0000256" key="2">
    <source>
        <dbReference type="ARBA" id="ARBA00022840"/>
    </source>
</evidence>
<evidence type="ECO:0000313" key="6">
    <source>
        <dbReference type="Proteomes" id="UP001140094"/>
    </source>
</evidence>
<dbReference type="CDD" id="cd06627">
    <property type="entry name" value="STKc_Cdc7_like"/>
    <property type="match status" value="1"/>
</dbReference>
<feature type="region of interest" description="Disordered" evidence="3">
    <location>
        <begin position="552"/>
        <end position="602"/>
    </location>
</feature>
<feature type="region of interest" description="Disordered" evidence="3">
    <location>
        <begin position="621"/>
        <end position="651"/>
    </location>
</feature>
<dbReference type="InterPro" id="IPR050629">
    <property type="entry name" value="STE20/SPS1-PAK"/>
</dbReference>
<dbReference type="Proteomes" id="UP001140094">
    <property type="component" value="Unassembled WGS sequence"/>
</dbReference>
<dbReference type="EMBL" id="JANBUO010000015">
    <property type="protein sequence ID" value="KAJ2808983.1"/>
    <property type="molecule type" value="Genomic_DNA"/>
</dbReference>
<evidence type="ECO:0000259" key="4">
    <source>
        <dbReference type="PROSITE" id="PS50011"/>
    </source>
</evidence>
<keyword evidence="1" id="KW-0547">Nucleotide-binding</keyword>